<dbReference type="InterPro" id="IPR005532">
    <property type="entry name" value="SUMF_dom"/>
</dbReference>
<dbReference type="InterPro" id="IPR051043">
    <property type="entry name" value="Sulfatase_Mod_Factor_Kinase"/>
</dbReference>
<feature type="chain" id="PRO_5046100168" description="Sulfatase-modifying factor enzyme-like domain-containing protein" evidence="1">
    <location>
        <begin position="24"/>
        <end position="436"/>
    </location>
</feature>
<dbReference type="Proteomes" id="UP001500298">
    <property type="component" value="Unassembled WGS sequence"/>
</dbReference>
<dbReference type="SUPFAM" id="SSF56436">
    <property type="entry name" value="C-type lectin-like"/>
    <property type="match status" value="1"/>
</dbReference>
<sequence length="436" mass="49750">MNKIKSYVSFLSIIAVMASTACSGPGKPNAYEPGSKSTKTGLSYVRNKRDANNEDFEVRDFKGMPEVPDMVYIEGGRMTLGSMQEDPLHLNNNIERTVTVSSFFMDQTEVANIHWLEYLHAHSHYNTDSSNTEAKAFYDGLLPDTTVWVEDLAYNDQYRDHYLRYPGFRFFPVVGVSWVQANEYSKWRTQVVNKRLALNSGDPEIEEVAENIYHYLPLPTEKEELESQQRLMKSISLETGVVLPSFRLPTEAEWDYAAQAMIGLQDVDEIYSERRIYPWDGHSLRNPYGEEMGNFMANFKRGRGDYAGIGGQPNDGAAITQEIFDNPPNDFMLYNMAGNVSEWVLDVYRPTSYEMVSGLNPVRRDGAKDPQADYNDMYGGVEDRTYISNKIRVYKGGSWKDSAYWLAVGTRRFLHEEDASSAIGFRCAMTYPGRNR</sequence>
<dbReference type="EMBL" id="BAABJX010000018">
    <property type="protein sequence ID" value="GAA4827368.1"/>
    <property type="molecule type" value="Genomic_DNA"/>
</dbReference>
<feature type="domain" description="Sulfatase-modifying factor enzyme-like" evidence="2">
    <location>
        <begin position="67"/>
        <end position="428"/>
    </location>
</feature>
<protein>
    <recommendedName>
        <fullName evidence="2">Sulfatase-modifying factor enzyme-like domain-containing protein</fullName>
    </recommendedName>
</protein>
<evidence type="ECO:0000259" key="2">
    <source>
        <dbReference type="Pfam" id="PF03781"/>
    </source>
</evidence>
<gene>
    <name evidence="3" type="ORF">GCM10023331_10230</name>
</gene>
<dbReference type="Pfam" id="PF03781">
    <property type="entry name" value="FGE-sulfatase"/>
    <property type="match status" value="1"/>
</dbReference>
<keyword evidence="4" id="KW-1185">Reference proteome</keyword>
<evidence type="ECO:0000313" key="3">
    <source>
        <dbReference type="EMBL" id="GAA4827368.1"/>
    </source>
</evidence>
<dbReference type="Gene3D" id="3.90.1580.10">
    <property type="entry name" value="paralog of FGE (formylglycine-generating enzyme)"/>
    <property type="match status" value="1"/>
</dbReference>
<proteinExistence type="predicted"/>
<accession>A0ABP9D520</accession>
<dbReference type="PROSITE" id="PS51257">
    <property type="entry name" value="PROKAR_LIPOPROTEIN"/>
    <property type="match status" value="1"/>
</dbReference>
<comment type="caution">
    <text evidence="3">The sequence shown here is derived from an EMBL/GenBank/DDBJ whole genome shotgun (WGS) entry which is preliminary data.</text>
</comment>
<dbReference type="PANTHER" id="PTHR23150:SF19">
    <property type="entry name" value="FORMYLGLYCINE-GENERATING ENZYME"/>
    <property type="match status" value="1"/>
</dbReference>
<evidence type="ECO:0000313" key="4">
    <source>
        <dbReference type="Proteomes" id="UP001500298"/>
    </source>
</evidence>
<evidence type="ECO:0000256" key="1">
    <source>
        <dbReference type="SAM" id="SignalP"/>
    </source>
</evidence>
<name>A0ABP9D520_9BACT</name>
<reference evidence="4" key="1">
    <citation type="journal article" date="2019" name="Int. J. Syst. Evol. Microbiol.">
        <title>The Global Catalogue of Microorganisms (GCM) 10K type strain sequencing project: providing services to taxonomists for standard genome sequencing and annotation.</title>
        <authorList>
            <consortium name="The Broad Institute Genomics Platform"/>
            <consortium name="The Broad Institute Genome Sequencing Center for Infectious Disease"/>
            <person name="Wu L."/>
            <person name="Ma J."/>
        </authorList>
    </citation>
    <scope>NUCLEOTIDE SEQUENCE [LARGE SCALE GENOMIC DNA]</scope>
    <source>
        <strain evidence="4">JCM 18326</strain>
    </source>
</reference>
<organism evidence="3 4">
    <name type="scientific">Algivirga pacifica</name>
    <dbReference type="NCBI Taxonomy" id="1162670"/>
    <lineage>
        <taxon>Bacteria</taxon>
        <taxon>Pseudomonadati</taxon>
        <taxon>Bacteroidota</taxon>
        <taxon>Cytophagia</taxon>
        <taxon>Cytophagales</taxon>
        <taxon>Flammeovirgaceae</taxon>
        <taxon>Algivirga</taxon>
    </lineage>
</organism>
<feature type="signal peptide" evidence="1">
    <location>
        <begin position="1"/>
        <end position="23"/>
    </location>
</feature>
<dbReference type="InterPro" id="IPR016187">
    <property type="entry name" value="CTDL_fold"/>
</dbReference>
<keyword evidence="1" id="KW-0732">Signal</keyword>
<dbReference type="PANTHER" id="PTHR23150">
    <property type="entry name" value="SULFATASE MODIFYING FACTOR 1, 2"/>
    <property type="match status" value="1"/>
</dbReference>
<dbReference type="RefSeq" id="WP_345369769.1">
    <property type="nucleotide sequence ID" value="NZ_BAABJX010000018.1"/>
</dbReference>
<dbReference type="InterPro" id="IPR042095">
    <property type="entry name" value="SUMF_sf"/>
</dbReference>